<proteinExistence type="predicted"/>
<evidence type="ECO:0000313" key="4">
    <source>
        <dbReference type="Proteomes" id="UP000005408"/>
    </source>
</evidence>
<dbReference type="InterPro" id="IPR004170">
    <property type="entry name" value="WWE_dom"/>
</dbReference>
<keyword evidence="4" id="KW-1185">Reference proteome</keyword>
<dbReference type="GO" id="GO:0004842">
    <property type="term" value="F:ubiquitin-protein transferase activity"/>
    <property type="evidence" value="ECO:0007669"/>
    <property type="project" value="InterPro"/>
</dbReference>
<dbReference type="Gene3D" id="2.30.30.40">
    <property type="entry name" value="SH3 Domains"/>
    <property type="match status" value="2"/>
</dbReference>
<accession>A0A8W8ICN1</accession>
<evidence type="ECO:0008006" key="5">
    <source>
        <dbReference type="Google" id="ProtNLM"/>
    </source>
</evidence>
<dbReference type="PROSITE" id="PS51416">
    <property type="entry name" value="MIB_HERC2"/>
    <property type="match status" value="1"/>
</dbReference>
<dbReference type="SUPFAM" id="SSF159034">
    <property type="entry name" value="Mib/herc2 domain-like"/>
    <property type="match status" value="2"/>
</dbReference>
<reference evidence="3" key="1">
    <citation type="submission" date="2022-08" db="UniProtKB">
        <authorList>
            <consortium name="EnsemblMetazoa"/>
        </authorList>
    </citation>
    <scope>IDENTIFICATION</scope>
    <source>
        <strain evidence="3">05x7-T-G4-1.051#20</strain>
    </source>
</reference>
<feature type="domain" description="WWE" evidence="1">
    <location>
        <begin position="340"/>
        <end position="395"/>
    </location>
</feature>
<dbReference type="InterPro" id="IPR010606">
    <property type="entry name" value="Mib_Herc2"/>
</dbReference>
<dbReference type="InterPro" id="IPR037252">
    <property type="entry name" value="Mib_Herc2_sf"/>
</dbReference>
<organism evidence="3 4">
    <name type="scientific">Magallana gigas</name>
    <name type="common">Pacific oyster</name>
    <name type="synonym">Crassostrea gigas</name>
    <dbReference type="NCBI Taxonomy" id="29159"/>
    <lineage>
        <taxon>Eukaryota</taxon>
        <taxon>Metazoa</taxon>
        <taxon>Spiralia</taxon>
        <taxon>Lophotrochozoa</taxon>
        <taxon>Mollusca</taxon>
        <taxon>Bivalvia</taxon>
        <taxon>Autobranchia</taxon>
        <taxon>Pteriomorphia</taxon>
        <taxon>Ostreida</taxon>
        <taxon>Ostreoidea</taxon>
        <taxon>Ostreidae</taxon>
        <taxon>Magallana</taxon>
    </lineage>
</organism>
<evidence type="ECO:0000259" key="1">
    <source>
        <dbReference type="PROSITE" id="PS50918"/>
    </source>
</evidence>
<dbReference type="GO" id="GO:0046872">
    <property type="term" value="F:metal ion binding"/>
    <property type="evidence" value="ECO:0007669"/>
    <property type="project" value="InterPro"/>
</dbReference>
<feature type="domain" description="MIB/HERC2" evidence="2">
    <location>
        <begin position="197"/>
        <end position="269"/>
    </location>
</feature>
<sequence>MEVDLKESQNHWQQLASIEAQKNRELRYQHGTGPSNVFILDTSSSLGEEGFTQMKEAFISIIDDSMDEQPVIPSSMMKKNTKPDCLADANPILIRITTKVKAAVARTIASRLSYSMMNDGNDRERVMTSLVCRFPDEEFSEMDQDAIYEICSKKSLYGSLDRSKLNRDEDEDAFEERNPNMPRLGSRVRRGWDWKWHDQDNFGLGTVIGHCKKGPDWEWENQDGGAGSIGSVVTVVNNCIVLVRWQHGFLGQYRFGCNGKIDLQICDPFSQDAIRHRDELMRSAALNCPPSIQARFNEDFEKPLDSIEEPDHKTSPNLATKPILHVIKGKYFRNDSRSSDIETDGPTFSCAKGHWFWKNAKGEWNPYCRETNAKINRCYERDRKSTAVVTVQNQK</sequence>
<protein>
    <recommendedName>
        <fullName evidence="5">E3 ubiquitin-protein ligase HERC2</fullName>
    </recommendedName>
</protein>
<dbReference type="Pfam" id="PF06701">
    <property type="entry name" value="MIB_HERC2"/>
    <property type="match status" value="1"/>
</dbReference>
<dbReference type="Proteomes" id="UP000005408">
    <property type="component" value="Unassembled WGS sequence"/>
</dbReference>
<dbReference type="PROSITE" id="PS50918">
    <property type="entry name" value="WWE"/>
    <property type="match status" value="1"/>
</dbReference>
<dbReference type="GO" id="GO:0016567">
    <property type="term" value="P:protein ubiquitination"/>
    <property type="evidence" value="ECO:0007669"/>
    <property type="project" value="InterPro"/>
</dbReference>
<dbReference type="InterPro" id="IPR037197">
    <property type="entry name" value="WWE_dom_sf"/>
</dbReference>
<dbReference type="Pfam" id="PF02825">
    <property type="entry name" value="WWE"/>
    <property type="match status" value="1"/>
</dbReference>
<dbReference type="SUPFAM" id="SSF117839">
    <property type="entry name" value="WWE domain"/>
    <property type="match status" value="1"/>
</dbReference>
<name>A0A8W8ICN1_MAGGI</name>
<evidence type="ECO:0000259" key="2">
    <source>
        <dbReference type="PROSITE" id="PS51416"/>
    </source>
</evidence>
<dbReference type="AlphaFoldDB" id="A0A8W8ICN1"/>
<evidence type="ECO:0000313" key="3">
    <source>
        <dbReference type="EnsemblMetazoa" id="G13564.3:cds"/>
    </source>
</evidence>
<dbReference type="EnsemblMetazoa" id="G13564.3">
    <property type="protein sequence ID" value="G13564.3:cds"/>
    <property type="gene ID" value="G13564"/>
</dbReference>